<evidence type="ECO:0000313" key="8">
    <source>
        <dbReference type="Proteomes" id="UP000199800"/>
    </source>
</evidence>
<evidence type="ECO:0000256" key="4">
    <source>
        <dbReference type="ARBA" id="ARBA00022989"/>
    </source>
</evidence>
<feature type="transmembrane region" description="Helical" evidence="6">
    <location>
        <begin position="169"/>
        <end position="190"/>
    </location>
</feature>
<keyword evidence="8" id="KW-1185">Reference proteome</keyword>
<reference evidence="7 8" key="1">
    <citation type="submission" date="2016-10" db="EMBL/GenBank/DDBJ databases">
        <authorList>
            <person name="de Groot N.N."/>
        </authorList>
    </citation>
    <scope>NUCLEOTIDE SEQUENCE [LARGE SCALE GENOMIC DNA]</scope>
    <source>
        <strain evidence="7 8">DSM 1801</strain>
    </source>
</reference>
<evidence type="ECO:0000256" key="6">
    <source>
        <dbReference type="SAM" id="Phobius"/>
    </source>
</evidence>
<protein>
    <submittedName>
        <fullName evidence="7">YhhN-like protein</fullName>
    </submittedName>
</protein>
<name>A0A1H9ZS38_9FIRM</name>
<evidence type="ECO:0000256" key="1">
    <source>
        <dbReference type="ARBA" id="ARBA00004141"/>
    </source>
</evidence>
<accession>A0A1H9ZS38</accession>
<feature type="transmembrane region" description="Helical" evidence="6">
    <location>
        <begin position="110"/>
        <end position="131"/>
    </location>
</feature>
<proteinExistence type="inferred from homology"/>
<dbReference type="GO" id="GO:0016020">
    <property type="term" value="C:membrane"/>
    <property type="evidence" value="ECO:0007669"/>
    <property type="project" value="UniProtKB-SubCell"/>
</dbReference>
<feature type="transmembrane region" description="Helical" evidence="6">
    <location>
        <begin position="62"/>
        <end position="80"/>
    </location>
</feature>
<dbReference type="Proteomes" id="UP000199800">
    <property type="component" value="Unassembled WGS sequence"/>
</dbReference>
<feature type="transmembrane region" description="Helical" evidence="6">
    <location>
        <begin position="7"/>
        <end position="27"/>
    </location>
</feature>
<feature type="transmembrane region" description="Helical" evidence="6">
    <location>
        <begin position="86"/>
        <end position="103"/>
    </location>
</feature>
<dbReference type="STRING" id="29364.SAMN04487772_10491"/>
<evidence type="ECO:0000256" key="3">
    <source>
        <dbReference type="ARBA" id="ARBA00022692"/>
    </source>
</evidence>
<dbReference type="AlphaFoldDB" id="A0A1H9ZS38"/>
<comment type="subcellular location">
    <subcellularLocation>
        <location evidence="1">Membrane</location>
        <topology evidence="1">Multi-pass membrane protein</topology>
    </subcellularLocation>
</comment>
<evidence type="ECO:0000313" key="7">
    <source>
        <dbReference type="EMBL" id="SES84504.1"/>
    </source>
</evidence>
<feature type="transmembrane region" description="Helical" evidence="6">
    <location>
        <begin position="33"/>
        <end position="50"/>
    </location>
</feature>
<organism evidence="7 8">
    <name type="scientific">[Clostridium] polysaccharolyticum</name>
    <dbReference type="NCBI Taxonomy" id="29364"/>
    <lineage>
        <taxon>Bacteria</taxon>
        <taxon>Bacillati</taxon>
        <taxon>Bacillota</taxon>
        <taxon>Clostridia</taxon>
        <taxon>Lachnospirales</taxon>
        <taxon>Lachnospiraceae</taxon>
    </lineage>
</organism>
<evidence type="ECO:0000256" key="2">
    <source>
        <dbReference type="ARBA" id="ARBA00007375"/>
    </source>
</evidence>
<keyword evidence="3 6" id="KW-0812">Transmembrane</keyword>
<dbReference type="InterPro" id="IPR012506">
    <property type="entry name" value="TMEM86B-like"/>
</dbReference>
<keyword evidence="5 6" id="KW-0472">Membrane</keyword>
<dbReference type="RefSeq" id="WP_092476626.1">
    <property type="nucleotide sequence ID" value="NZ_FOHN01000004.1"/>
</dbReference>
<evidence type="ECO:0000256" key="5">
    <source>
        <dbReference type="ARBA" id="ARBA00023136"/>
    </source>
</evidence>
<comment type="similarity">
    <text evidence="2">Belongs to the TMEM86 family.</text>
</comment>
<feature type="transmembrane region" description="Helical" evidence="6">
    <location>
        <begin position="196"/>
        <end position="218"/>
    </location>
</feature>
<sequence>MKQNDRIITCLFVLAEIVLLFFSQFYNGLWINYLRYGAVALCFLYVSFYFAKNKQRNHSDWFFLLGLFFTCLADIFLILQNKHLEMGITAFFITQICYFLYLTKGIKKVWKYYIIVNCLCAIVLFGAAYFITMQHSMMLFLICLYGVTFSGNVLLAVKGFGKHALFSSGLIMFFCCDICVGLSNSALLGIPVSVEAVFFWLIWIFYIPSQVCISIFAAQNRKRA</sequence>
<dbReference type="EMBL" id="FOHN01000004">
    <property type="protein sequence ID" value="SES84504.1"/>
    <property type="molecule type" value="Genomic_DNA"/>
</dbReference>
<gene>
    <name evidence="7" type="ORF">SAMN04487772_10491</name>
</gene>
<dbReference type="Pfam" id="PF07947">
    <property type="entry name" value="YhhN"/>
    <property type="match status" value="1"/>
</dbReference>
<feature type="transmembrane region" description="Helical" evidence="6">
    <location>
        <begin position="137"/>
        <end position="157"/>
    </location>
</feature>
<keyword evidence="4 6" id="KW-1133">Transmembrane helix</keyword>
<dbReference type="OrthoDB" id="1707404at2"/>